<feature type="transmembrane region" description="Helical" evidence="1">
    <location>
        <begin position="16"/>
        <end position="36"/>
    </location>
</feature>
<organism evidence="2 3">
    <name type="scientific">Tsukamurella pseudospumae</name>
    <dbReference type="NCBI Taxonomy" id="239498"/>
    <lineage>
        <taxon>Bacteria</taxon>
        <taxon>Bacillati</taxon>
        <taxon>Actinomycetota</taxon>
        <taxon>Actinomycetes</taxon>
        <taxon>Mycobacteriales</taxon>
        <taxon>Tsukamurellaceae</taxon>
        <taxon>Tsukamurella</taxon>
    </lineage>
</organism>
<comment type="caution">
    <text evidence="2">The sequence shown here is derived from an EMBL/GenBank/DDBJ whole genome shotgun (WGS) entry which is preliminary data.</text>
</comment>
<reference evidence="2 3" key="1">
    <citation type="submission" date="2016-02" db="EMBL/GenBank/DDBJ databases">
        <authorList>
            <person name="Teng J.L."/>
            <person name="Tang Y."/>
            <person name="Huang Y."/>
            <person name="Guo F."/>
            <person name="Wei W."/>
            <person name="Chen J.H."/>
            <person name="Wong S.Y."/>
            <person name="Lau S.K."/>
            <person name="Woo P.C."/>
        </authorList>
    </citation>
    <scope>NUCLEOTIDE SEQUENCE [LARGE SCALE GENOMIC DNA]</scope>
    <source>
        <strain evidence="2 3">JCM 13375</strain>
    </source>
</reference>
<feature type="transmembrane region" description="Helical" evidence="1">
    <location>
        <begin position="42"/>
        <end position="64"/>
    </location>
</feature>
<name>A0A137Z777_9ACTN</name>
<evidence type="ECO:0000313" key="2">
    <source>
        <dbReference type="EMBL" id="KXO94039.1"/>
    </source>
</evidence>
<protein>
    <submittedName>
        <fullName evidence="2">Uncharacterized protein</fullName>
    </submittedName>
</protein>
<evidence type="ECO:0000313" key="3">
    <source>
        <dbReference type="Proteomes" id="UP000070409"/>
    </source>
</evidence>
<dbReference type="RefSeq" id="WP_068746480.1">
    <property type="nucleotide sequence ID" value="NZ_LSRE01000034.1"/>
</dbReference>
<keyword evidence="3" id="KW-1185">Reference proteome</keyword>
<evidence type="ECO:0000256" key="1">
    <source>
        <dbReference type="SAM" id="Phobius"/>
    </source>
</evidence>
<dbReference type="Proteomes" id="UP000070409">
    <property type="component" value="Unassembled WGS sequence"/>
</dbReference>
<proteinExistence type="predicted"/>
<keyword evidence="1" id="KW-0472">Membrane</keyword>
<keyword evidence="1" id="KW-1133">Transmembrane helix</keyword>
<gene>
    <name evidence="2" type="ORF">AXK61_05820</name>
</gene>
<accession>A0A137Z777</accession>
<dbReference type="EMBL" id="LSRE01000034">
    <property type="protein sequence ID" value="KXO94039.1"/>
    <property type="molecule type" value="Genomic_DNA"/>
</dbReference>
<sequence>MSTRLFSRANGVSDRALFWNGLCVALIALAIATVFIDALPTNLSIALCVLGVAAGLVGIPLYIAQVLGGLRSGRGPGVDGAERSTVAGETPVPAGVAVPTDVVVLTDAVVEAEAVPRTEPEPVGVAVDAFGGSLGIDLQTDSARADSADGRRARCSCHGLPERSVPNE</sequence>
<keyword evidence="1" id="KW-0812">Transmembrane</keyword>